<reference evidence="2 3" key="1">
    <citation type="submission" date="2024-08" db="EMBL/GenBank/DDBJ databases">
        <authorList>
            <person name="Lu H."/>
        </authorList>
    </citation>
    <scope>NUCLEOTIDE SEQUENCE [LARGE SCALE GENOMIC DNA]</scope>
    <source>
        <strain evidence="2 3">BYS180W</strain>
    </source>
</reference>
<evidence type="ECO:0000313" key="2">
    <source>
        <dbReference type="EMBL" id="MFG6448757.1"/>
    </source>
</evidence>
<gene>
    <name evidence="2" type="ORF">ACG0Z6_10975</name>
</gene>
<accession>A0ABW7FWR8</accession>
<dbReference type="PANTHER" id="PTHR33525">
    <property type="match status" value="1"/>
</dbReference>
<evidence type="ECO:0000313" key="3">
    <source>
        <dbReference type="Proteomes" id="UP001606099"/>
    </source>
</evidence>
<dbReference type="InterPro" id="IPR052340">
    <property type="entry name" value="RNase_Y/CdgJ"/>
</dbReference>
<sequence length="276" mass="29335">MNFIDDVLSGRVALPMVPRVIERLLRVLRQNDASLSQIADELEQDPVLGSRVLRMANSSFFGGRRSMSSLTDAVSAIGFQSLETLLIASGAQAAFSDVPGVNLRQFWLTSVMTAACARQIAGVMKANGNTAYAAGLLQGVGHLILCKCHPDLAIEEFSSMTQLWGPALAERENAVFGVDHARVSAIWADKLGMPEEVVLAIDHSLDPPMSSSQALSGVLQLACAVAAAAAQGESLEEAMTQIDQTLLSNPALSAYTQSEDFATDFATLQTMPAPLN</sequence>
<dbReference type="InterPro" id="IPR013976">
    <property type="entry name" value="HDOD"/>
</dbReference>
<dbReference type="Proteomes" id="UP001606099">
    <property type="component" value="Unassembled WGS sequence"/>
</dbReference>
<dbReference type="Pfam" id="PF08668">
    <property type="entry name" value="HDOD"/>
    <property type="match status" value="1"/>
</dbReference>
<dbReference type="EMBL" id="JBIGHZ010000004">
    <property type="protein sequence ID" value="MFG6448757.1"/>
    <property type="molecule type" value="Genomic_DNA"/>
</dbReference>
<dbReference type="Gene3D" id="1.10.3210.10">
    <property type="entry name" value="Hypothetical protein af1432"/>
    <property type="match status" value="1"/>
</dbReference>
<name>A0ABW7FWR8_9BURK</name>
<dbReference type="PROSITE" id="PS51833">
    <property type="entry name" value="HDOD"/>
    <property type="match status" value="1"/>
</dbReference>
<dbReference type="PANTHER" id="PTHR33525:SF6">
    <property type="entry name" value="HDOD DOMAIN-CONTAINING PROTEIN"/>
    <property type="match status" value="1"/>
</dbReference>
<dbReference type="SUPFAM" id="SSF109604">
    <property type="entry name" value="HD-domain/PDEase-like"/>
    <property type="match status" value="1"/>
</dbReference>
<protein>
    <submittedName>
        <fullName evidence="2">HDOD domain-containing protein</fullName>
    </submittedName>
</protein>
<organism evidence="2 3">
    <name type="scientific">Roseateles rivi</name>
    <dbReference type="NCBI Taxonomy" id="3299028"/>
    <lineage>
        <taxon>Bacteria</taxon>
        <taxon>Pseudomonadati</taxon>
        <taxon>Pseudomonadota</taxon>
        <taxon>Betaproteobacteria</taxon>
        <taxon>Burkholderiales</taxon>
        <taxon>Sphaerotilaceae</taxon>
        <taxon>Roseateles</taxon>
    </lineage>
</organism>
<comment type="caution">
    <text evidence="2">The sequence shown here is derived from an EMBL/GenBank/DDBJ whole genome shotgun (WGS) entry which is preliminary data.</text>
</comment>
<evidence type="ECO:0000259" key="1">
    <source>
        <dbReference type="PROSITE" id="PS51833"/>
    </source>
</evidence>
<feature type="domain" description="HDOD" evidence="1">
    <location>
        <begin position="14"/>
        <end position="207"/>
    </location>
</feature>
<proteinExistence type="predicted"/>
<keyword evidence="3" id="KW-1185">Reference proteome</keyword>
<dbReference type="RefSeq" id="WP_394461294.1">
    <property type="nucleotide sequence ID" value="NZ_JBIGHZ010000004.1"/>
</dbReference>